<organism evidence="3 4">
    <name type="scientific">Bugula neritina</name>
    <name type="common">Brown bryozoan</name>
    <name type="synonym">Sertularia neritina</name>
    <dbReference type="NCBI Taxonomy" id="10212"/>
    <lineage>
        <taxon>Eukaryota</taxon>
        <taxon>Metazoa</taxon>
        <taxon>Spiralia</taxon>
        <taxon>Lophotrochozoa</taxon>
        <taxon>Bryozoa</taxon>
        <taxon>Gymnolaemata</taxon>
        <taxon>Cheilostomatida</taxon>
        <taxon>Flustrina</taxon>
        <taxon>Buguloidea</taxon>
        <taxon>Bugulidae</taxon>
        <taxon>Bugula</taxon>
    </lineage>
</organism>
<keyword evidence="1" id="KW-0472">Membrane</keyword>
<reference evidence="3" key="1">
    <citation type="submission" date="2020-06" db="EMBL/GenBank/DDBJ databases">
        <title>Draft genome of Bugula neritina, a colonial animal packing powerful symbionts and potential medicines.</title>
        <authorList>
            <person name="Rayko M."/>
        </authorList>
    </citation>
    <scope>NUCLEOTIDE SEQUENCE [LARGE SCALE GENOMIC DNA]</scope>
    <source>
        <strain evidence="3">Kwan_BN1</strain>
    </source>
</reference>
<feature type="transmembrane region" description="Helical" evidence="1">
    <location>
        <begin position="212"/>
        <end position="233"/>
    </location>
</feature>
<evidence type="ECO:0000259" key="2">
    <source>
        <dbReference type="PROSITE" id="PS50835"/>
    </source>
</evidence>
<accession>A0A7J7JJS4</accession>
<dbReference type="Proteomes" id="UP000593567">
    <property type="component" value="Unassembled WGS sequence"/>
</dbReference>
<keyword evidence="1" id="KW-1133">Transmembrane helix</keyword>
<comment type="caution">
    <text evidence="3">The sequence shown here is derived from an EMBL/GenBank/DDBJ whole genome shotgun (WGS) entry which is preliminary data.</text>
</comment>
<name>A0A7J7JJS4_BUGNE</name>
<dbReference type="EMBL" id="VXIV02002293">
    <property type="protein sequence ID" value="KAF6026365.1"/>
    <property type="molecule type" value="Genomic_DNA"/>
</dbReference>
<dbReference type="PROSITE" id="PS50835">
    <property type="entry name" value="IG_LIKE"/>
    <property type="match status" value="1"/>
</dbReference>
<keyword evidence="4" id="KW-1185">Reference proteome</keyword>
<evidence type="ECO:0000313" key="3">
    <source>
        <dbReference type="EMBL" id="KAF6026365.1"/>
    </source>
</evidence>
<evidence type="ECO:0000256" key="1">
    <source>
        <dbReference type="SAM" id="Phobius"/>
    </source>
</evidence>
<feature type="domain" description="Ig-like" evidence="2">
    <location>
        <begin position="117"/>
        <end position="198"/>
    </location>
</feature>
<dbReference type="InterPro" id="IPR007110">
    <property type="entry name" value="Ig-like_dom"/>
</dbReference>
<gene>
    <name evidence="3" type="ORF">EB796_015339</name>
</gene>
<proteinExistence type="predicted"/>
<evidence type="ECO:0000313" key="4">
    <source>
        <dbReference type="Proteomes" id="UP000593567"/>
    </source>
</evidence>
<dbReference type="AlphaFoldDB" id="A0A7J7JJS4"/>
<keyword evidence="1" id="KW-0812">Transmembrane</keyword>
<sequence>MISEVISDSKIYGCEGAKIQLSCSIKYRADDDASDCGRCETKTEQFTESYNGFLSATKLVNGDLEKAIGCDSRSVNQKCTITTLTFANEPLQQSFSCAYWGDTFQTRTVGVFATCGPEPFVIAHETIIAKQGQTSFTYFCQIPEGTKDDFLYSWSEGKTLLSSFQESRALKIDEVKDGSTEYTCHIKNRNTNQTAKFVMLLIADNSEYKKPVLWIALPSALAVVAIPLIYLAYLKSNGEFEFKNLFQNKTFNDDEVDYVVTQSGESKRAEKKMMSTLLRHAVSRVSQPLSRGSIVVSLPIATRESMIMNSKFYRKNRADLFTTMKFNPLFKRPSRLIKKQVLKKSDSEYSWVGDCIRKVENWDSRHSDSNLSNHSQGTIENLLDATDAFKKWNRTFIANASRLRYGPPSTKDQWLEMHRFINSDLTKNAHSKRFDDHTIADLSNRLTEMYFIAKPNKTHFPTVKRIGDPFHSMLCDPTHKSHHITKIMWDEYMDRMFSIAYDVGTFNKLSRKVLERTLYHYGNPEKIRKIVNHQANEMLKT</sequence>
<dbReference type="InterPro" id="IPR013783">
    <property type="entry name" value="Ig-like_fold"/>
</dbReference>
<protein>
    <recommendedName>
        <fullName evidence="2">Ig-like domain-containing protein</fullName>
    </recommendedName>
</protein>
<dbReference type="Gene3D" id="2.60.40.10">
    <property type="entry name" value="Immunoglobulins"/>
    <property type="match status" value="1"/>
</dbReference>